<dbReference type="InParanoid" id="A0A1W4WG92"/>
<gene>
    <name evidence="3" type="primary">LOC108735475</name>
</gene>
<name>A0A1W4WG92_AGRPL</name>
<feature type="region of interest" description="Disordered" evidence="1">
    <location>
        <begin position="511"/>
        <end position="550"/>
    </location>
</feature>
<feature type="compositionally biased region" description="Polar residues" evidence="1">
    <location>
        <begin position="598"/>
        <end position="608"/>
    </location>
</feature>
<dbReference type="Proteomes" id="UP000192223">
    <property type="component" value="Unplaced"/>
</dbReference>
<reference evidence="3" key="1">
    <citation type="submission" date="2025-08" db="UniProtKB">
        <authorList>
            <consortium name="RefSeq"/>
        </authorList>
    </citation>
    <scope>IDENTIFICATION</scope>
    <source>
        <tissue evidence="3">Entire body</tissue>
    </source>
</reference>
<sequence>MGTKHQKMKPFSDTNSSNRRENISTPIANRIAEIRYQLITTFYQMQTIKNIRNQSTTEDSKMYFDIKMFELENAIMILQKRHEKFQSNVASLVDYVKNCTTKTNSHFEKNELLTDDKSPIKEYLRKESPNFSSLPVSCEYETTKNYDNKNNFKLQSKLGEDVKTFGDHFFNKEIFEAKKQTYPYHFSTPTVMMLNISKQGKGSSFLKSKLKEKATDYRKTKDDSKKATKNDKKKPSSNEGDKSKNKTKETSKFTEKEVKNPLDAELSISEIKQILIEEGFEEQITRAYETTGKQMEILDASEQKTEEHSQENGEKTQITDKLSICTPVFQTKVNKQENEPHNTDNQHQSEIPAVVNKPDIKKANATNDRNLLITNLLNEEKSDEKIEIVKPQIIRTRSSWFFSVESGTSVKSKWSNLTQNKCVHKLQIKDNTSVLSLDKTITQKLNTVSSVSNEKIENTLETKRSHTSRSRSLSKISMYSASANVKKANTISNKTVQEDLCKPKIVTCPNLKRPPNFFTKKRSQSEKSRPVNTNNKPVKTRESDGKRSNTVNITEYRQNKSSALKASHTAAKLAQADKRRAREMAVESDDGTIASGLEYSNKSKNITQKDVALSFPKS</sequence>
<protein>
    <submittedName>
        <fullName evidence="3">Uncharacterized protein LOC108735475</fullName>
    </submittedName>
</protein>
<dbReference type="RefSeq" id="XP_018322944.1">
    <property type="nucleotide sequence ID" value="XM_018467442.1"/>
</dbReference>
<proteinExistence type="predicted"/>
<feature type="region of interest" description="Disordered" evidence="1">
    <location>
        <begin position="563"/>
        <end position="618"/>
    </location>
</feature>
<feature type="region of interest" description="Disordered" evidence="1">
    <location>
        <begin position="216"/>
        <end position="259"/>
    </location>
</feature>
<evidence type="ECO:0000313" key="2">
    <source>
        <dbReference type="Proteomes" id="UP000192223"/>
    </source>
</evidence>
<dbReference type="GeneID" id="108735475"/>
<evidence type="ECO:0000256" key="1">
    <source>
        <dbReference type="SAM" id="MobiDB-lite"/>
    </source>
</evidence>
<dbReference type="KEGG" id="apln:108735475"/>
<dbReference type="AlphaFoldDB" id="A0A1W4WG92"/>
<organism evidence="2 3">
    <name type="scientific">Agrilus planipennis</name>
    <name type="common">Emerald ash borer</name>
    <name type="synonym">Agrilus marcopoli</name>
    <dbReference type="NCBI Taxonomy" id="224129"/>
    <lineage>
        <taxon>Eukaryota</taxon>
        <taxon>Metazoa</taxon>
        <taxon>Ecdysozoa</taxon>
        <taxon>Arthropoda</taxon>
        <taxon>Hexapoda</taxon>
        <taxon>Insecta</taxon>
        <taxon>Pterygota</taxon>
        <taxon>Neoptera</taxon>
        <taxon>Endopterygota</taxon>
        <taxon>Coleoptera</taxon>
        <taxon>Polyphaga</taxon>
        <taxon>Elateriformia</taxon>
        <taxon>Buprestoidea</taxon>
        <taxon>Buprestidae</taxon>
        <taxon>Agrilinae</taxon>
        <taxon>Agrilus</taxon>
    </lineage>
</organism>
<evidence type="ECO:0000313" key="3">
    <source>
        <dbReference type="RefSeq" id="XP_018322944.1"/>
    </source>
</evidence>
<accession>A0A1W4WG92</accession>
<feature type="compositionally biased region" description="Polar residues" evidence="1">
    <location>
        <begin position="12"/>
        <end position="24"/>
    </location>
</feature>
<feature type="region of interest" description="Disordered" evidence="1">
    <location>
        <begin position="1"/>
        <end position="24"/>
    </location>
</feature>
<keyword evidence="2" id="KW-1185">Reference proteome</keyword>
<feature type="compositionally biased region" description="Basic and acidic residues" evidence="1">
    <location>
        <begin position="575"/>
        <end position="585"/>
    </location>
</feature>